<proteinExistence type="predicted"/>
<name>A0A3G4ZSS2_9VIRU</name>
<reference evidence="1" key="1">
    <citation type="submission" date="2018-10" db="EMBL/GenBank/DDBJ databases">
        <title>Hidden diversity of soil giant viruses.</title>
        <authorList>
            <person name="Schulz F."/>
            <person name="Alteio L."/>
            <person name="Goudeau D."/>
            <person name="Ryan E.M."/>
            <person name="Malmstrom R.R."/>
            <person name="Blanchard J."/>
            <person name="Woyke T."/>
        </authorList>
    </citation>
    <scope>NUCLEOTIDE SEQUENCE</scope>
    <source>
        <strain evidence="1">BAV1</strain>
    </source>
</reference>
<gene>
    <name evidence="1" type="ORF">Barrevirus9_20</name>
</gene>
<sequence length="127" mass="14779">METFEGYYTLEQKEKIRSYEIQIRDYIINTLNKPAYLLSDAPETILINCGIIASHNENRLNRINKKKDPLLFYNGIDIIQVEDDNTCSIVHCDTPFKRDVNVNGLAKFMHSANTFNKLKAYVYHTDT</sequence>
<organism evidence="1">
    <name type="scientific">Barrevirus sp</name>
    <dbReference type="NCBI Taxonomy" id="2487763"/>
    <lineage>
        <taxon>Viruses</taxon>
        <taxon>Varidnaviria</taxon>
        <taxon>Bamfordvirae</taxon>
        <taxon>Nucleocytoviricota</taxon>
        <taxon>Megaviricetes</taxon>
        <taxon>Imitervirales</taxon>
        <taxon>Mimiviridae</taxon>
        <taxon>Klosneuvirinae</taxon>
    </lineage>
</organism>
<dbReference type="EMBL" id="MK072006">
    <property type="protein sequence ID" value="AYV77051.1"/>
    <property type="molecule type" value="Genomic_DNA"/>
</dbReference>
<protein>
    <submittedName>
        <fullName evidence="1">Uncharacterized protein</fullName>
    </submittedName>
</protein>
<accession>A0A3G4ZSS2</accession>
<evidence type="ECO:0000313" key="1">
    <source>
        <dbReference type="EMBL" id="AYV77051.1"/>
    </source>
</evidence>